<evidence type="ECO:0000313" key="2">
    <source>
        <dbReference type="WBParaSite" id="nRc.2.0.1.t19218-RA"/>
    </source>
</evidence>
<proteinExistence type="predicted"/>
<reference evidence="2" key="1">
    <citation type="submission" date="2022-11" db="UniProtKB">
        <authorList>
            <consortium name="WormBaseParasite"/>
        </authorList>
    </citation>
    <scope>IDENTIFICATION</scope>
</reference>
<accession>A0A915IZU0</accession>
<dbReference type="WBParaSite" id="nRc.2.0.1.t19218-RA">
    <property type="protein sequence ID" value="nRc.2.0.1.t19218-RA"/>
    <property type="gene ID" value="nRc.2.0.1.g19218"/>
</dbReference>
<organism evidence="1 2">
    <name type="scientific">Romanomermis culicivorax</name>
    <name type="common">Nematode worm</name>
    <dbReference type="NCBI Taxonomy" id="13658"/>
    <lineage>
        <taxon>Eukaryota</taxon>
        <taxon>Metazoa</taxon>
        <taxon>Ecdysozoa</taxon>
        <taxon>Nematoda</taxon>
        <taxon>Enoplea</taxon>
        <taxon>Dorylaimia</taxon>
        <taxon>Mermithida</taxon>
        <taxon>Mermithoidea</taxon>
        <taxon>Mermithidae</taxon>
        <taxon>Romanomermis</taxon>
    </lineage>
</organism>
<dbReference type="AlphaFoldDB" id="A0A915IZU0"/>
<evidence type="ECO:0000313" key="1">
    <source>
        <dbReference type="Proteomes" id="UP000887565"/>
    </source>
</evidence>
<sequence>MTNTPIDQTTSKPVLPTALFEPPLVEAIAIAMQEEIQTTQATNPAISKIVKALQATNAAIQPSVFFVEDGILYPQA</sequence>
<protein>
    <submittedName>
        <fullName evidence="2">Uncharacterized protein</fullName>
    </submittedName>
</protein>
<name>A0A915IZU0_ROMCU</name>
<keyword evidence="1" id="KW-1185">Reference proteome</keyword>
<dbReference type="Proteomes" id="UP000887565">
    <property type="component" value="Unplaced"/>
</dbReference>